<comment type="similarity">
    <text evidence="2">Belongs to the bacterial solute-binding protein 8 family.</text>
</comment>
<dbReference type="PANTHER" id="PTHR30532">
    <property type="entry name" value="IRON III DICITRATE-BINDING PERIPLASMIC PROTEIN"/>
    <property type="match status" value="1"/>
</dbReference>
<reference evidence="7 8" key="1">
    <citation type="submission" date="2021-03" db="EMBL/GenBank/DDBJ databases">
        <title>Antimicrobial resistance genes in bacteria isolated from Japanese honey, and their potential for conferring macrolide and lincosamide resistance in the American foulbrood pathogen Paenibacillus larvae.</title>
        <authorList>
            <person name="Okamoto M."/>
            <person name="Kumagai M."/>
            <person name="Kanamori H."/>
            <person name="Takamatsu D."/>
        </authorList>
    </citation>
    <scope>NUCLEOTIDE SEQUENCE [LARGE SCALE GENOMIC DNA]</scope>
    <source>
        <strain evidence="7 8">J8TS2</strain>
    </source>
</reference>
<dbReference type="Gene3D" id="3.40.50.1980">
    <property type="entry name" value="Nitrogenase molybdenum iron protein domain"/>
    <property type="match status" value="2"/>
</dbReference>
<comment type="caution">
    <text evidence="7">The sequence shown here is derived from an EMBL/GenBank/DDBJ whole genome shotgun (WGS) entry which is preliminary data.</text>
</comment>
<dbReference type="Proteomes" id="UP000679950">
    <property type="component" value="Unassembled WGS sequence"/>
</dbReference>
<keyword evidence="3" id="KW-0813">Transport</keyword>
<evidence type="ECO:0000256" key="1">
    <source>
        <dbReference type="ARBA" id="ARBA00004193"/>
    </source>
</evidence>
<dbReference type="PANTHER" id="PTHR30532:SF28">
    <property type="entry name" value="PETROBACTIN-BINDING PROTEIN YCLQ"/>
    <property type="match status" value="1"/>
</dbReference>
<dbReference type="SUPFAM" id="SSF53807">
    <property type="entry name" value="Helical backbone' metal receptor"/>
    <property type="match status" value="1"/>
</dbReference>
<name>A0ABQ4KKK2_9BACI</name>
<dbReference type="CDD" id="cd01140">
    <property type="entry name" value="FatB"/>
    <property type="match status" value="1"/>
</dbReference>
<accession>A0ABQ4KKK2</accession>
<gene>
    <name evidence="7" type="primary">yclQ</name>
    <name evidence="7" type="ORF">J8TS2_27950</name>
</gene>
<dbReference type="PROSITE" id="PS50983">
    <property type="entry name" value="FE_B12_PBP"/>
    <property type="match status" value="1"/>
</dbReference>
<evidence type="ECO:0000256" key="2">
    <source>
        <dbReference type="ARBA" id="ARBA00008814"/>
    </source>
</evidence>
<sequence length="323" mass="35673">MKKLSFIFAILFVTAVLAACGSNTNKDNEQANEGNGNNNEQQEETLTIKHELGETPVQKNPQKVVVFDFGALDTLDALGVEEVVGLPKMNIPNYLSKYEGDEYENVGSLKEPDFEKIHSLDPDLILISGRQSELYDDFAEIAPTIYVGLDTTRYMDSFKENVNTLAEIFGKEEVAKTELEKIDDKIAALHEKASKDNGKSLVILANEGKMSAYGPSSRFGIIHDVFGFAPVDEGIEVSTHGQNVSFEYLHEQNPDYLFVIDRGTAIGGESSSKQLVENDLVKKTNAYKNDKIVYLDPENWYLSGGGLESVSAMADEVEVVLEP</sequence>
<evidence type="ECO:0000256" key="5">
    <source>
        <dbReference type="SAM" id="SignalP"/>
    </source>
</evidence>
<dbReference type="RefSeq" id="WP_212966669.1">
    <property type="nucleotide sequence ID" value="NZ_BORB01000024.1"/>
</dbReference>
<feature type="domain" description="Fe/B12 periplasmic-binding" evidence="6">
    <location>
        <begin position="63"/>
        <end position="323"/>
    </location>
</feature>
<feature type="chain" id="PRO_5046691805" evidence="5">
    <location>
        <begin position="19"/>
        <end position="323"/>
    </location>
</feature>
<evidence type="ECO:0000256" key="3">
    <source>
        <dbReference type="ARBA" id="ARBA00022448"/>
    </source>
</evidence>
<keyword evidence="4 5" id="KW-0732">Signal</keyword>
<dbReference type="Pfam" id="PF01497">
    <property type="entry name" value="Peripla_BP_2"/>
    <property type="match status" value="1"/>
</dbReference>
<keyword evidence="8" id="KW-1185">Reference proteome</keyword>
<comment type="subcellular location">
    <subcellularLocation>
        <location evidence="1">Cell membrane</location>
        <topology evidence="1">Lipid-anchor</topology>
    </subcellularLocation>
</comment>
<evidence type="ECO:0000256" key="4">
    <source>
        <dbReference type="ARBA" id="ARBA00022729"/>
    </source>
</evidence>
<feature type="signal peptide" evidence="5">
    <location>
        <begin position="1"/>
        <end position="18"/>
    </location>
</feature>
<dbReference type="EMBL" id="BORB01000024">
    <property type="protein sequence ID" value="GIN58476.1"/>
    <property type="molecule type" value="Genomic_DNA"/>
</dbReference>
<protein>
    <submittedName>
        <fullName evidence="7">ABC transporter solute-binding protein YclQ</fullName>
    </submittedName>
</protein>
<dbReference type="InterPro" id="IPR051313">
    <property type="entry name" value="Bact_iron-sidero_bind"/>
</dbReference>
<dbReference type="InterPro" id="IPR002491">
    <property type="entry name" value="ABC_transptr_periplasmic_BD"/>
</dbReference>
<dbReference type="InterPro" id="IPR033870">
    <property type="entry name" value="FatB"/>
</dbReference>
<dbReference type="PROSITE" id="PS51257">
    <property type="entry name" value="PROKAR_LIPOPROTEIN"/>
    <property type="match status" value="1"/>
</dbReference>
<organism evidence="7 8">
    <name type="scientific">Lederbergia ruris</name>
    <dbReference type="NCBI Taxonomy" id="217495"/>
    <lineage>
        <taxon>Bacteria</taxon>
        <taxon>Bacillati</taxon>
        <taxon>Bacillota</taxon>
        <taxon>Bacilli</taxon>
        <taxon>Bacillales</taxon>
        <taxon>Bacillaceae</taxon>
        <taxon>Lederbergia</taxon>
    </lineage>
</organism>
<evidence type="ECO:0000313" key="7">
    <source>
        <dbReference type="EMBL" id="GIN58476.1"/>
    </source>
</evidence>
<evidence type="ECO:0000313" key="8">
    <source>
        <dbReference type="Proteomes" id="UP000679950"/>
    </source>
</evidence>
<evidence type="ECO:0000259" key="6">
    <source>
        <dbReference type="PROSITE" id="PS50983"/>
    </source>
</evidence>
<proteinExistence type="inferred from homology"/>